<dbReference type="PROSITE" id="PS51782">
    <property type="entry name" value="LYSM"/>
    <property type="match status" value="2"/>
</dbReference>
<evidence type="ECO:0000259" key="1">
    <source>
        <dbReference type="PROSITE" id="PS51782"/>
    </source>
</evidence>
<comment type="caution">
    <text evidence="2">The sequence shown here is derived from an EMBL/GenBank/DDBJ whole genome shotgun (WGS) entry which is preliminary data.</text>
</comment>
<dbReference type="InterPro" id="IPR036779">
    <property type="entry name" value="LysM_dom_sf"/>
</dbReference>
<organism evidence="2 3">
    <name type="scientific">Halalkalibacter suaedae</name>
    <dbReference type="NCBI Taxonomy" id="2822140"/>
    <lineage>
        <taxon>Bacteria</taxon>
        <taxon>Bacillati</taxon>
        <taxon>Bacillota</taxon>
        <taxon>Bacilli</taxon>
        <taxon>Bacillales</taxon>
        <taxon>Bacillaceae</taxon>
        <taxon>Halalkalibacter</taxon>
    </lineage>
</organism>
<evidence type="ECO:0000313" key="3">
    <source>
        <dbReference type="Proteomes" id="UP000678228"/>
    </source>
</evidence>
<dbReference type="InterPro" id="IPR011055">
    <property type="entry name" value="Dup_hybrid_motif"/>
</dbReference>
<dbReference type="Pfam" id="PF01476">
    <property type="entry name" value="LysM"/>
    <property type="match status" value="2"/>
</dbReference>
<feature type="domain" description="LysM" evidence="1">
    <location>
        <begin position="256"/>
        <end position="299"/>
    </location>
</feature>
<dbReference type="InterPro" id="IPR050570">
    <property type="entry name" value="Cell_wall_metabolism_enzyme"/>
</dbReference>
<dbReference type="PANTHER" id="PTHR21666:SF290">
    <property type="entry name" value="PEPTIDASE M23 DOMAIN PROTEIN"/>
    <property type="match status" value="1"/>
</dbReference>
<accession>A0A940WRN2</accession>
<dbReference type="Pfam" id="PF01551">
    <property type="entry name" value="Peptidase_M23"/>
    <property type="match status" value="1"/>
</dbReference>
<proteinExistence type="predicted"/>
<dbReference type="SUPFAM" id="SSF54106">
    <property type="entry name" value="LysM domain"/>
    <property type="match status" value="2"/>
</dbReference>
<gene>
    <name evidence="2" type="ORF">J7W16_05305</name>
</gene>
<dbReference type="Gene3D" id="3.10.350.10">
    <property type="entry name" value="LysM domain"/>
    <property type="match status" value="2"/>
</dbReference>
<reference evidence="2" key="1">
    <citation type="submission" date="2021-03" db="EMBL/GenBank/DDBJ databases">
        <title>Bacillus suaedae sp. nov., isolated from Suaeda aralocaspica.</title>
        <authorList>
            <person name="Lei R.F.R."/>
        </authorList>
    </citation>
    <scope>NUCLEOTIDE SEQUENCE</scope>
    <source>
        <strain evidence="2">YZJH907-2</strain>
    </source>
</reference>
<protein>
    <submittedName>
        <fullName evidence="2">Peptidoglycan DD-metalloendopeptidase family protein</fullName>
    </submittedName>
</protein>
<dbReference type="InterPro" id="IPR018392">
    <property type="entry name" value="LysM"/>
</dbReference>
<dbReference type="InterPro" id="IPR016047">
    <property type="entry name" value="M23ase_b-sheet_dom"/>
</dbReference>
<dbReference type="Proteomes" id="UP000678228">
    <property type="component" value="Unassembled WGS sequence"/>
</dbReference>
<dbReference type="EMBL" id="JAGKSQ010000002">
    <property type="protein sequence ID" value="MBP3950543.1"/>
    <property type="molecule type" value="Genomic_DNA"/>
</dbReference>
<dbReference type="SMART" id="SM00257">
    <property type="entry name" value="LysM"/>
    <property type="match status" value="2"/>
</dbReference>
<dbReference type="CDD" id="cd12797">
    <property type="entry name" value="M23_peptidase"/>
    <property type="match status" value="1"/>
</dbReference>
<dbReference type="GO" id="GO:0004222">
    <property type="term" value="F:metalloendopeptidase activity"/>
    <property type="evidence" value="ECO:0007669"/>
    <property type="project" value="TreeGrafter"/>
</dbReference>
<dbReference type="AlphaFoldDB" id="A0A940WRN2"/>
<name>A0A940WRN2_9BACI</name>
<keyword evidence="3" id="KW-1185">Reference proteome</keyword>
<dbReference type="SUPFAM" id="SSF51261">
    <property type="entry name" value="Duplicated hybrid motif"/>
    <property type="match status" value="1"/>
</dbReference>
<dbReference type="PANTHER" id="PTHR21666">
    <property type="entry name" value="PEPTIDASE-RELATED"/>
    <property type="match status" value="1"/>
</dbReference>
<feature type="domain" description="LysM" evidence="1">
    <location>
        <begin position="208"/>
        <end position="251"/>
    </location>
</feature>
<dbReference type="RefSeq" id="WP_210596189.1">
    <property type="nucleotide sequence ID" value="NZ_JAGKSQ010000002.1"/>
</dbReference>
<dbReference type="Gene3D" id="2.70.70.10">
    <property type="entry name" value="Glucose Permease (Domain IIA)"/>
    <property type="match status" value="1"/>
</dbReference>
<dbReference type="CDD" id="cd00118">
    <property type="entry name" value="LysM"/>
    <property type="match status" value="2"/>
</dbReference>
<sequence length="301" mass="33834">MIDFIKRICIALVLALFIGMLFVGTSYTFAHEDEKLPEELVEAHIWPTVGDVTDTYGTRNGKHYGIDIAAEEGTPVISIETGVVTRSYYSDTYGHVIFVEHENGLETVYAHLNERLVDELEVVDEGQLIGTVGTTGESSGNHLHFEVHYGNWNIEKSESIDPFVVLSTEPEYMYAALGEESPYGSDWRTRDSITVSSNDKHRNSDGMIVVTVNRGDTISKIAYENNVSVEEVMNWNLLENDVIYHDQELKLYPNKDRHVVKKGETLTAIADKYQLSIEGLQELNKLQSDLITTGQSLVINK</sequence>
<evidence type="ECO:0000313" key="2">
    <source>
        <dbReference type="EMBL" id="MBP3950543.1"/>
    </source>
</evidence>